<comment type="caution">
    <text evidence="1">The sequence shown here is derived from an EMBL/GenBank/DDBJ whole genome shotgun (WGS) entry which is preliminary data.</text>
</comment>
<evidence type="ECO:0000313" key="1">
    <source>
        <dbReference type="EMBL" id="MEN3067382.1"/>
    </source>
</evidence>
<evidence type="ECO:0000313" key="2">
    <source>
        <dbReference type="Proteomes" id="UP001410394"/>
    </source>
</evidence>
<gene>
    <name evidence="1" type="ORF">ABDB84_02755</name>
</gene>
<proteinExistence type="predicted"/>
<keyword evidence="2" id="KW-1185">Reference proteome</keyword>
<dbReference type="RefSeq" id="WP_345918149.1">
    <property type="nucleotide sequence ID" value="NZ_JBDIVE010000001.1"/>
</dbReference>
<dbReference type="Proteomes" id="UP001410394">
    <property type="component" value="Unassembled WGS sequence"/>
</dbReference>
<accession>A0ABU9YUK4</accession>
<dbReference type="EMBL" id="JBDIVE010000001">
    <property type="protein sequence ID" value="MEN3067382.1"/>
    <property type="molecule type" value="Genomic_DNA"/>
</dbReference>
<evidence type="ECO:0008006" key="3">
    <source>
        <dbReference type="Google" id="ProtNLM"/>
    </source>
</evidence>
<name>A0ABU9YUK4_9RHOO</name>
<sequence length="67" mass="7580">MMQVWIVWFERPIAVFSSEARARAYLARHGREAGWCCYAAEVNPDGLDSLPYSQPAAKYFESIASAH</sequence>
<organism evidence="1 2">
    <name type="scientific">Uliginosibacterium sediminicola</name>
    <dbReference type="NCBI Taxonomy" id="2024550"/>
    <lineage>
        <taxon>Bacteria</taxon>
        <taxon>Pseudomonadati</taxon>
        <taxon>Pseudomonadota</taxon>
        <taxon>Betaproteobacteria</taxon>
        <taxon>Rhodocyclales</taxon>
        <taxon>Zoogloeaceae</taxon>
        <taxon>Uliginosibacterium</taxon>
    </lineage>
</organism>
<protein>
    <recommendedName>
        <fullName evidence="3">DUF3303 domain-containing protein</fullName>
    </recommendedName>
</protein>
<reference evidence="1 2" key="1">
    <citation type="journal article" date="2018" name="Int. J. Syst. Evol. Microbiol.">
        <title>Uliginosibacterium sediminicola sp. nov., isolated from freshwater sediment.</title>
        <authorList>
            <person name="Hwang W.M."/>
            <person name="Kim S.M."/>
            <person name="Kang K."/>
            <person name="Ahn T.Y."/>
        </authorList>
    </citation>
    <scope>NUCLEOTIDE SEQUENCE [LARGE SCALE GENOMIC DNA]</scope>
    <source>
        <strain evidence="1 2">M1-21</strain>
    </source>
</reference>